<sequence>MVTETGVAAAPRMVHCATCGTEIAAIAPACPKCGAPNAVAPTSNKSMVAAALLCFFLGTLGIHRFYVGKILTGILMIVTLGGLGIWTLIDLVMIIVGSFKDKNGLPLKR</sequence>
<keyword evidence="3 5" id="KW-1133">Transmembrane helix</keyword>
<dbReference type="RefSeq" id="WP_084082061.1">
    <property type="nucleotide sequence ID" value="NZ_FRBW01000003.1"/>
</dbReference>
<feature type="transmembrane region" description="Helical" evidence="5">
    <location>
        <begin position="47"/>
        <end position="67"/>
    </location>
</feature>
<name>A0A1M7LBR8_9HYPH</name>
<comment type="subcellular location">
    <subcellularLocation>
        <location evidence="1">Membrane</location>
        <topology evidence="1">Multi-pass membrane protein</topology>
    </subcellularLocation>
</comment>
<evidence type="ECO:0000259" key="6">
    <source>
        <dbReference type="Pfam" id="PF05154"/>
    </source>
</evidence>
<feature type="domain" description="TM2" evidence="6">
    <location>
        <begin position="44"/>
        <end position="92"/>
    </location>
</feature>
<reference evidence="7 8" key="1">
    <citation type="submission" date="2016-11" db="EMBL/GenBank/DDBJ databases">
        <authorList>
            <person name="Jaros S."/>
            <person name="Januszkiewicz K."/>
            <person name="Wedrychowicz H."/>
        </authorList>
    </citation>
    <scope>NUCLEOTIDE SEQUENCE [LARGE SCALE GENOMIC DNA]</scope>
    <source>
        <strain evidence="7 8">DSM 22153</strain>
    </source>
</reference>
<dbReference type="OrthoDB" id="2004788at2"/>
<evidence type="ECO:0000256" key="4">
    <source>
        <dbReference type="ARBA" id="ARBA00023136"/>
    </source>
</evidence>
<evidence type="ECO:0000256" key="1">
    <source>
        <dbReference type="ARBA" id="ARBA00004141"/>
    </source>
</evidence>
<dbReference type="PANTHER" id="PTHR21016">
    <property type="entry name" value="BETA-AMYLOID BINDING PROTEIN-RELATED"/>
    <property type="match status" value="1"/>
</dbReference>
<evidence type="ECO:0000256" key="2">
    <source>
        <dbReference type="ARBA" id="ARBA00022692"/>
    </source>
</evidence>
<dbReference type="Proteomes" id="UP000186002">
    <property type="component" value="Unassembled WGS sequence"/>
</dbReference>
<keyword evidence="8" id="KW-1185">Reference proteome</keyword>
<evidence type="ECO:0000313" key="7">
    <source>
        <dbReference type="EMBL" id="SHM75300.1"/>
    </source>
</evidence>
<accession>A0A1M7LBR8</accession>
<evidence type="ECO:0000256" key="3">
    <source>
        <dbReference type="ARBA" id="ARBA00022989"/>
    </source>
</evidence>
<dbReference type="Pfam" id="PF05154">
    <property type="entry name" value="TM2"/>
    <property type="match status" value="1"/>
</dbReference>
<dbReference type="InterPro" id="IPR007829">
    <property type="entry name" value="TM2"/>
</dbReference>
<proteinExistence type="predicted"/>
<dbReference type="GO" id="GO:0016020">
    <property type="term" value="C:membrane"/>
    <property type="evidence" value="ECO:0007669"/>
    <property type="project" value="UniProtKB-SubCell"/>
</dbReference>
<organism evidence="7 8">
    <name type="scientific">Roseibium suaedae</name>
    <dbReference type="NCBI Taxonomy" id="735517"/>
    <lineage>
        <taxon>Bacteria</taxon>
        <taxon>Pseudomonadati</taxon>
        <taxon>Pseudomonadota</taxon>
        <taxon>Alphaproteobacteria</taxon>
        <taxon>Hyphomicrobiales</taxon>
        <taxon>Stappiaceae</taxon>
        <taxon>Roseibium</taxon>
    </lineage>
</organism>
<keyword evidence="2 5" id="KW-0812">Transmembrane</keyword>
<dbReference type="AlphaFoldDB" id="A0A1M7LBR8"/>
<gene>
    <name evidence="7" type="ORF">SAMN05444272_3147</name>
</gene>
<evidence type="ECO:0000256" key="5">
    <source>
        <dbReference type="SAM" id="Phobius"/>
    </source>
</evidence>
<feature type="transmembrane region" description="Helical" evidence="5">
    <location>
        <begin position="74"/>
        <end position="99"/>
    </location>
</feature>
<keyword evidence="4 5" id="KW-0472">Membrane</keyword>
<dbReference type="STRING" id="735517.SAMN05444272_3147"/>
<protein>
    <submittedName>
        <fullName evidence="7">TM2 domain-containing protein</fullName>
    </submittedName>
</protein>
<dbReference type="PANTHER" id="PTHR21016:SF25">
    <property type="entry name" value="TM2 DOMAIN-CONTAINING PROTEIN DDB_G0277895-RELATED"/>
    <property type="match status" value="1"/>
</dbReference>
<dbReference type="EMBL" id="FRBW01000003">
    <property type="protein sequence ID" value="SHM75300.1"/>
    <property type="molecule type" value="Genomic_DNA"/>
</dbReference>
<evidence type="ECO:0000313" key="8">
    <source>
        <dbReference type="Proteomes" id="UP000186002"/>
    </source>
</evidence>
<dbReference type="InterPro" id="IPR050932">
    <property type="entry name" value="TM2D1-3-like"/>
</dbReference>